<keyword evidence="3" id="KW-0808">Transferase</keyword>
<dbReference type="AlphaFoldDB" id="A0A3S4TA39"/>
<evidence type="ECO:0000256" key="1">
    <source>
        <dbReference type="SAM" id="Phobius"/>
    </source>
</evidence>
<dbReference type="PANTHER" id="PTHR22916">
    <property type="entry name" value="GLYCOSYLTRANSFERASE"/>
    <property type="match status" value="1"/>
</dbReference>
<keyword evidence="1" id="KW-0812">Transmembrane</keyword>
<feature type="domain" description="Glycosyltransferase 2-like" evidence="2">
    <location>
        <begin position="5"/>
        <end position="164"/>
    </location>
</feature>
<evidence type="ECO:0000259" key="2">
    <source>
        <dbReference type="Pfam" id="PF00535"/>
    </source>
</evidence>
<dbReference type="PANTHER" id="PTHR22916:SF3">
    <property type="entry name" value="UDP-GLCNAC:BETAGAL BETA-1,3-N-ACETYLGLUCOSAMINYLTRANSFERASE-LIKE PROTEIN 1"/>
    <property type="match status" value="1"/>
</dbReference>
<dbReference type="RefSeq" id="WP_018920991.1">
    <property type="nucleotide sequence ID" value="NZ_LR134384.1"/>
</dbReference>
<protein>
    <submittedName>
        <fullName evidence="3">PGL/p-HBAD biosynthesis glycosyltransferase Rv2957/MT3031</fullName>
        <ecNumber evidence="3">2.4.1.-</ecNumber>
    </submittedName>
</protein>
<reference evidence="3 4" key="1">
    <citation type="submission" date="2018-12" db="EMBL/GenBank/DDBJ databases">
        <authorList>
            <consortium name="Pathogen Informatics"/>
        </authorList>
    </citation>
    <scope>NUCLEOTIDE SEQUENCE [LARGE SCALE GENOMIC DNA]</scope>
    <source>
        <strain evidence="3 4">NCTC13071</strain>
    </source>
</reference>
<feature type="transmembrane region" description="Helical" evidence="1">
    <location>
        <begin position="238"/>
        <end position="257"/>
    </location>
</feature>
<evidence type="ECO:0000313" key="3">
    <source>
        <dbReference type="EMBL" id="VEH14708.1"/>
    </source>
</evidence>
<dbReference type="SUPFAM" id="SSF53448">
    <property type="entry name" value="Nucleotide-diphospho-sugar transferases"/>
    <property type="match status" value="1"/>
</dbReference>
<dbReference type="EC" id="2.4.1.-" evidence="3"/>
<dbReference type="EMBL" id="LR134384">
    <property type="protein sequence ID" value="VEH14708.1"/>
    <property type="molecule type" value="Genomic_DNA"/>
</dbReference>
<dbReference type="GO" id="GO:0016758">
    <property type="term" value="F:hexosyltransferase activity"/>
    <property type="evidence" value="ECO:0007669"/>
    <property type="project" value="UniProtKB-ARBA"/>
</dbReference>
<dbReference type="InterPro" id="IPR029044">
    <property type="entry name" value="Nucleotide-diphossugar_trans"/>
</dbReference>
<dbReference type="KEGG" id="poc:NCTC13071_00688"/>
<dbReference type="Pfam" id="PF00535">
    <property type="entry name" value="Glycos_transf_2"/>
    <property type="match status" value="1"/>
</dbReference>
<name>A0A3S4TA39_9BACT</name>
<dbReference type="Proteomes" id="UP000274578">
    <property type="component" value="Chromosome 1"/>
</dbReference>
<gene>
    <name evidence="3" type="ORF">NCTC13071_00688</name>
</gene>
<dbReference type="Gene3D" id="3.90.550.10">
    <property type="entry name" value="Spore Coat Polysaccharide Biosynthesis Protein SpsA, Chain A"/>
    <property type="match status" value="1"/>
</dbReference>
<evidence type="ECO:0000313" key="4">
    <source>
        <dbReference type="Proteomes" id="UP000274578"/>
    </source>
</evidence>
<keyword evidence="3" id="KW-0328">Glycosyltransferase</keyword>
<proteinExistence type="predicted"/>
<dbReference type="CDD" id="cd06433">
    <property type="entry name" value="GT_2_WfgS_like"/>
    <property type="match status" value="1"/>
</dbReference>
<keyword evidence="1" id="KW-1133">Transmembrane helix</keyword>
<accession>A0A3S4TA39</accession>
<organism evidence="3 4">
    <name type="scientific">Segatella oris</name>
    <dbReference type="NCBI Taxonomy" id="28135"/>
    <lineage>
        <taxon>Bacteria</taxon>
        <taxon>Pseudomonadati</taxon>
        <taxon>Bacteroidota</taxon>
        <taxon>Bacteroidia</taxon>
        <taxon>Bacteroidales</taxon>
        <taxon>Prevotellaceae</taxon>
        <taxon>Segatella</taxon>
    </lineage>
</organism>
<dbReference type="InterPro" id="IPR001173">
    <property type="entry name" value="Glyco_trans_2-like"/>
</dbReference>
<dbReference type="GeneID" id="85011581"/>
<sequence>MIRFSIITCTYQAASVLKRTLDSVLLQSYPHLEHIILDGASTDDTVSMVKHYMKENEAQEDCIHDIIFTSERDNGLYDAMNKGIMKATGDYLVFLNAGDVFPSPDTLEHIAGCVGEGETLPGVLYGDTDIVDNNGHFLRHRRLSAPKKLTWRSFRSGMLVCHQAFYARTDIAKQNLYNLHFKLSADVDWCIRVMKTAAQQHLPLRNVNTVIVNYLAGGLSIKNHRASLKERFRVMCQHYGFCTTAIFHFWFLIRSIIRK</sequence>
<keyword evidence="1" id="KW-0472">Membrane</keyword>